<dbReference type="InterPro" id="IPR036890">
    <property type="entry name" value="HATPase_C_sf"/>
</dbReference>
<feature type="transmembrane region" description="Helical" evidence="15">
    <location>
        <begin position="203"/>
        <end position="220"/>
    </location>
</feature>
<keyword evidence="9 20" id="KW-0418">Kinase</keyword>
<keyword evidence="12" id="KW-0924">Ammonia transport</keyword>
<feature type="domain" description="PAC" evidence="19">
    <location>
        <begin position="534"/>
        <end position="584"/>
    </location>
</feature>
<dbReference type="SMART" id="SM00387">
    <property type="entry name" value="HATPase_c"/>
    <property type="match status" value="1"/>
</dbReference>
<dbReference type="Pfam" id="PF00072">
    <property type="entry name" value="Response_reg"/>
    <property type="match status" value="1"/>
</dbReference>
<dbReference type="KEGG" id="gax:Pan161_60170"/>
<dbReference type="InterPro" id="IPR000700">
    <property type="entry name" value="PAS-assoc_C"/>
</dbReference>
<dbReference type="SMART" id="SM00388">
    <property type="entry name" value="HisKA"/>
    <property type="match status" value="1"/>
</dbReference>
<evidence type="ECO:0000256" key="10">
    <source>
        <dbReference type="ARBA" id="ARBA00022989"/>
    </source>
</evidence>
<feature type="transmembrane region" description="Helical" evidence="15">
    <location>
        <begin position="232"/>
        <end position="253"/>
    </location>
</feature>
<feature type="domain" description="PAS" evidence="18">
    <location>
        <begin position="457"/>
        <end position="509"/>
    </location>
</feature>
<feature type="transmembrane region" description="Helical" evidence="15">
    <location>
        <begin position="357"/>
        <end position="375"/>
    </location>
</feature>
<evidence type="ECO:0000259" key="17">
    <source>
        <dbReference type="PROSITE" id="PS50110"/>
    </source>
</evidence>
<dbReference type="AlphaFoldDB" id="A0A517VMR9"/>
<dbReference type="PROSITE" id="PS01219">
    <property type="entry name" value="AMMONIUM_TRANSP"/>
    <property type="match status" value="1"/>
</dbReference>
<dbReference type="InterPro" id="IPR001905">
    <property type="entry name" value="Ammonium_transpt"/>
</dbReference>
<evidence type="ECO:0000256" key="7">
    <source>
        <dbReference type="ARBA" id="ARBA00022679"/>
    </source>
</evidence>
<feature type="domain" description="Response regulatory" evidence="17">
    <location>
        <begin position="860"/>
        <end position="979"/>
    </location>
</feature>
<dbReference type="OrthoDB" id="9762493at2"/>
<keyword evidence="6 13" id="KW-0597">Phosphoprotein</keyword>
<dbReference type="FunFam" id="3.30.565.10:FF:000010">
    <property type="entry name" value="Sensor histidine kinase RcsC"/>
    <property type="match status" value="1"/>
</dbReference>
<dbReference type="Gene3D" id="3.30.450.20">
    <property type="entry name" value="PAS domain"/>
    <property type="match status" value="1"/>
</dbReference>
<dbReference type="Gene3D" id="3.40.50.2300">
    <property type="match status" value="1"/>
</dbReference>
<dbReference type="PRINTS" id="PR00344">
    <property type="entry name" value="BCTRLSENSOR"/>
</dbReference>
<evidence type="ECO:0000313" key="21">
    <source>
        <dbReference type="Proteomes" id="UP000316855"/>
    </source>
</evidence>
<dbReference type="InterPro" id="IPR036097">
    <property type="entry name" value="HisK_dim/P_sf"/>
</dbReference>
<dbReference type="NCBIfam" id="TIGR00836">
    <property type="entry name" value="amt"/>
    <property type="match status" value="1"/>
</dbReference>
<dbReference type="Gene3D" id="3.30.565.10">
    <property type="entry name" value="Histidine kinase-like ATPase, C-terminal domain"/>
    <property type="match status" value="1"/>
</dbReference>
<evidence type="ECO:0000256" key="11">
    <source>
        <dbReference type="ARBA" id="ARBA00023136"/>
    </source>
</evidence>
<evidence type="ECO:0000259" key="18">
    <source>
        <dbReference type="PROSITE" id="PS50112"/>
    </source>
</evidence>
<dbReference type="SMART" id="SM00448">
    <property type="entry name" value="REC"/>
    <property type="match status" value="1"/>
</dbReference>
<evidence type="ECO:0000256" key="3">
    <source>
        <dbReference type="ARBA" id="ARBA00005887"/>
    </source>
</evidence>
<evidence type="ECO:0000256" key="13">
    <source>
        <dbReference type="PROSITE-ProRule" id="PRU00169"/>
    </source>
</evidence>
<proteinExistence type="inferred from homology"/>
<dbReference type="InterPro" id="IPR029020">
    <property type="entry name" value="Ammonium/urea_transptr"/>
</dbReference>
<dbReference type="SUPFAM" id="SSF55874">
    <property type="entry name" value="ATPase domain of HSP90 chaperone/DNA topoisomerase II/histidine kinase"/>
    <property type="match status" value="1"/>
</dbReference>
<dbReference type="EC" id="2.7.13.3" evidence="4"/>
<dbReference type="InterPro" id="IPR005467">
    <property type="entry name" value="His_kinase_dom"/>
</dbReference>
<dbReference type="PANTHER" id="PTHR43047:SF72">
    <property type="entry name" value="OSMOSENSING HISTIDINE PROTEIN KINASE SLN1"/>
    <property type="match status" value="1"/>
</dbReference>
<evidence type="ECO:0000313" key="20">
    <source>
        <dbReference type="EMBL" id="QDT94321.1"/>
    </source>
</evidence>
<dbReference type="InterPro" id="IPR024041">
    <property type="entry name" value="NH4_transpt_AmtB-like_dom"/>
</dbReference>
<dbReference type="GO" id="GO:0008519">
    <property type="term" value="F:ammonium channel activity"/>
    <property type="evidence" value="ECO:0007669"/>
    <property type="project" value="InterPro"/>
</dbReference>
<dbReference type="InterPro" id="IPR000014">
    <property type="entry name" value="PAS"/>
</dbReference>
<feature type="transmembrane region" description="Helical" evidence="15">
    <location>
        <begin position="87"/>
        <end position="108"/>
    </location>
</feature>
<evidence type="ECO:0000256" key="12">
    <source>
        <dbReference type="ARBA" id="ARBA00023177"/>
    </source>
</evidence>
<dbReference type="PROSITE" id="PS50112">
    <property type="entry name" value="PAS"/>
    <property type="match status" value="1"/>
</dbReference>
<dbReference type="SUPFAM" id="SSF55785">
    <property type="entry name" value="PYP-like sensor domain (PAS domain)"/>
    <property type="match status" value="1"/>
</dbReference>
<evidence type="ECO:0000259" key="19">
    <source>
        <dbReference type="PROSITE" id="PS50113"/>
    </source>
</evidence>
<name>A0A517VMR9_9PLAN</name>
<dbReference type="GO" id="GO:0009927">
    <property type="term" value="F:histidine phosphotransfer kinase activity"/>
    <property type="evidence" value="ECO:0007669"/>
    <property type="project" value="TreeGrafter"/>
</dbReference>
<evidence type="ECO:0000256" key="5">
    <source>
        <dbReference type="ARBA" id="ARBA00022448"/>
    </source>
</evidence>
<feature type="transmembrane region" description="Helical" evidence="15">
    <location>
        <begin position="161"/>
        <end position="182"/>
    </location>
</feature>
<feature type="transmembrane region" description="Helical" evidence="15">
    <location>
        <begin position="47"/>
        <end position="67"/>
    </location>
</feature>
<evidence type="ECO:0000256" key="4">
    <source>
        <dbReference type="ARBA" id="ARBA00012438"/>
    </source>
</evidence>
<evidence type="ECO:0000256" key="6">
    <source>
        <dbReference type="ARBA" id="ARBA00022553"/>
    </source>
</evidence>
<dbReference type="EMBL" id="CP036343">
    <property type="protein sequence ID" value="QDT94321.1"/>
    <property type="molecule type" value="Genomic_DNA"/>
</dbReference>
<evidence type="ECO:0000256" key="8">
    <source>
        <dbReference type="ARBA" id="ARBA00022692"/>
    </source>
</evidence>
<feature type="domain" description="Histidine kinase" evidence="16">
    <location>
        <begin position="602"/>
        <end position="823"/>
    </location>
</feature>
<dbReference type="Gene3D" id="1.10.287.130">
    <property type="match status" value="1"/>
</dbReference>
<keyword evidence="10 15" id="KW-1133">Transmembrane helix</keyword>
<dbReference type="RefSeq" id="WP_145232232.1">
    <property type="nucleotide sequence ID" value="NZ_CP036343.1"/>
</dbReference>
<evidence type="ECO:0000256" key="2">
    <source>
        <dbReference type="ARBA" id="ARBA00004141"/>
    </source>
</evidence>
<dbReference type="NCBIfam" id="TIGR00229">
    <property type="entry name" value="sensory_box"/>
    <property type="match status" value="1"/>
</dbReference>
<dbReference type="InterPro" id="IPR001789">
    <property type="entry name" value="Sig_transdc_resp-reg_receiver"/>
</dbReference>
<sequence length="996" mass="108432">MSHELTTNTIWVLTCTSLVFLMQAGFCCLESGLSRSKNSINVATKNIVDFFIGVFIFWLFGFGLMFGQSYGGWIGTTQFAFEDTSNAHWPTVVFLFQLVFCSTAMTISSGAVAERMRFRAYLLLAVGIGAFAYPLFGHWAWARDAAGAPAGWLGKLGFLDFAGSSVVHSVGAWSALAAVLILGPRTGRFSGNKNKQPFSSSNLPMAALGFLILWFGWFGFNGGSTLALNGEVPSIILNTILAGISGGMCALLWELIVSKQISVEKVFNGSLAGLVAITASCNAVNYPSAILIGFIAGIVMLTSLSLLENRFKIDDVVGAIPVHGFAGAWGTLAVALFADTSLFQSGASRASQLGTQALGVGVCFVWSFGSIWLFMKLVNCFMSIRVTASDEKIGLNVAEHGASTELHSLLETMIAHEKGNNQSRADVDNFTEAGIVGYQYNRVLDAQEILLSNVKDREVRYRSIMDNVMDAIITIDLEGKIEEFNRGAEYLFGYHNHEAIGQGIDLLIPPLHQKIQHEYSSGELNPQLVRAIGSRQEIVAQRNDGSTFPAELAVSSVILADREIFTGIIQDISERKDYERSLNEARKRAEAASEAKSEFLANMSHEIRTPMTAILGFTDILLNNLKKQEDIESANIVKRNGEYLIGVINDILDLSKIEARKVELEQVRVNTIELIRDIAALMQIKADLKGLKLVVSFENPIPETIVTDPTRLRQILINLLGNAIKFTENGYVELRTRTINLQDEFSQLQFDVIDTGIGISETALAQIYHPFTQADNSTTRKYGGTGLGLAISKRLVEMLGGRIHVTSSIGSGSTFTISVNTGTLEGVRLRQIDEISIKSAATECNQEISDNINNTISSSRVLVVEDGLDNQRLISFLLKKEGMHVDLADNGQLGYEKTMAALESGEPYDFVLMDMQMPVMDGYTATSKLRKAGYTGPIIALTAHAMKNDMDKCLSAGCNAYATKPVDKRKLLETIARLSAPAGPAEPTSEAANSDS</sequence>
<dbReference type="PROSITE" id="PS50110">
    <property type="entry name" value="RESPONSE_REGULATORY"/>
    <property type="match status" value="1"/>
</dbReference>
<dbReference type="GO" id="GO:0005886">
    <property type="term" value="C:plasma membrane"/>
    <property type="evidence" value="ECO:0007669"/>
    <property type="project" value="TreeGrafter"/>
</dbReference>
<dbReference type="CDD" id="cd00130">
    <property type="entry name" value="PAS"/>
    <property type="match status" value="1"/>
</dbReference>
<dbReference type="GO" id="GO:0000155">
    <property type="term" value="F:phosphorelay sensor kinase activity"/>
    <property type="evidence" value="ECO:0007669"/>
    <property type="project" value="InterPro"/>
</dbReference>
<dbReference type="InterPro" id="IPR035965">
    <property type="entry name" value="PAS-like_dom_sf"/>
</dbReference>
<dbReference type="InterPro" id="IPR004358">
    <property type="entry name" value="Sig_transdc_His_kin-like_C"/>
</dbReference>
<dbReference type="Pfam" id="PF00512">
    <property type="entry name" value="HisKA"/>
    <property type="match status" value="1"/>
</dbReference>
<dbReference type="SUPFAM" id="SSF47384">
    <property type="entry name" value="Homodimeric domain of signal transducing histidine kinase"/>
    <property type="match status" value="1"/>
</dbReference>
<comment type="similarity">
    <text evidence="3">Belongs to the ammonia transporter channel (TC 1.A.11.2) family.</text>
</comment>
<dbReference type="CDD" id="cd17546">
    <property type="entry name" value="REC_hyHK_CKI1_RcsC-like"/>
    <property type="match status" value="1"/>
</dbReference>
<keyword evidence="21" id="KW-1185">Reference proteome</keyword>
<dbReference type="Proteomes" id="UP000316855">
    <property type="component" value="Chromosome"/>
</dbReference>
<keyword evidence="14" id="KW-0175">Coiled coil</keyword>
<dbReference type="Pfam" id="PF02518">
    <property type="entry name" value="HATPase_c"/>
    <property type="match status" value="1"/>
</dbReference>
<evidence type="ECO:0000259" key="16">
    <source>
        <dbReference type="PROSITE" id="PS50109"/>
    </source>
</evidence>
<dbReference type="PROSITE" id="PS50109">
    <property type="entry name" value="HIS_KIN"/>
    <property type="match status" value="1"/>
</dbReference>
<dbReference type="Pfam" id="PF00909">
    <property type="entry name" value="Ammonium_transp"/>
    <property type="match status" value="1"/>
</dbReference>
<reference evidence="20 21" key="1">
    <citation type="submission" date="2019-02" db="EMBL/GenBank/DDBJ databases">
        <title>Deep-cultivation of Planctomycetes and their phenomic and genomic characterization uncovers novel biology.</title>
        <authorList>
            <person name="Wiegand S."/>
            <person name="Jogler M."/>
            <person name="Boedeker C."/>
            <person name="Pinto D."/>
            <person name="Vollmers J."/>
            <person name="Rivas-Marin E."/>
            <person name="Kohn T."/>
            <person name="Peeters S.H."/>
            <person name="Heuer A."/>
            <person name="Rast P."/>
            <person name="Oberbeckmann S."/>
            <person name="Bunk B."/>
            <person name="Jeske O."/>
            <person name="Meyerdierks A."/>
            <person name="Storesund J.E."/>
            <person name="Kallscheuer N."/>
            <person name="Luecker S."/>
            <person name="Lage O.M."/>
            <person name="Pohl T."/>
            <person name="Merkel B.J."/>
            <person name="Hornburger P."/>
            <person name="Mueller R.-W."/>
            <person name="Bruemmer F."/>
            <person name="Labrenz M."/>
            <person name="Spormann A.M."/>
            <person name="Op den Camp H."/>
            <person name="Overmann J."/>
            <person name="Amann R."/>
            <person name="Jetten M.S.M."/>
            <person name="Mascher T."/>
            <person name="Medema M.H."/>
            <person name="Devos D.P."/>
            <person name="Kaster A.-K."/>
            <person name="Ovreas L."/>
            <person name="Rohde M."/>
            <person name="Galperin M.Y."/>
            <person name="Jogler C."/>
        </authorList>
    </citation>
    <scope>NUCLEOTIDE SEQUENCE [LARGE SCALE GENOMIC DNA]</scope>
    <source>
        <strain evidence="20 21">Pan161</strain>
    </source>
</reference>
<feature type="transmembrane region" description="Helical" evidence="15">
    <location>
        <begin position="289"/>
        <end position="307"/>
    </location>
</feature>
<dbReference type="SUPFAM" id="SSF52172">
    <property type="entry name" value="CheY-like"/>
    <property type="match status" value="1"/>
</dbReference>
<feature type="modified residue" description="4-aspartylphosphate" evidence="13">
    <location>
        <position position="914"/>
    </location>
</feature>
<evidence type="ECO:0000256" key="1">
    <source>
        <dbReference type="ARBA" id="ARBA00000085"/>
    </source>
</evidence>
<dbReference type="Pfam" id="PF13426">
    <property type="entry name" value="PAS_9"/>
    <property type="match status" value="1"/>
</dbReference>
<dbReference type="PROSITE" id="PS50113">
    <property type="entry name" value="PAC"/>
    <property type="match status" value="1"/>
</dbReference>
<accession>A0A517VMR9</accession>
<feature type="transmembrane region" description="Helical" evidence="15">
    <location>
        <begin position="316"/>
        <end position="337"/>
    </location>
</feature>
<dbReference type="PANTHER" id="PTHR43047">
    <property type="entry name" value="TWO-COMPONENT HISTIDINE PROTEIN KINASE"/>
    <property type="match status" value="1"/>
</dbReference>
<keyword evidence="11 15" id="KW-0472">Membrane</keyword>
<keyword evidence="7 20" id="KW-0808">Transferase</keyword>
<keyword evidence="5" id="KW-0813">Transport</keyword>
<dbReference type="InterPro" id="IPR003661">
    <property type="entry name" value="HisK_dim/P_dom"/>
</dbReference>
<comment type="catalytic activity">
    <reaction evidence="1">
        <text>ATP + protein L-histidine = ADP + protein N-phospho-L-histidine.</text>
        <dbReference type="EC" id="2.7.13.3"/>
    </reaction>
</comment>
<comment type="subcellular location">
    <subcellularLocation>
        <location evidence="2">Membrane</location>
        <topology evidence="2">Multi-pass membrane protein</topology>
    </subcellularLocation>
</comment>
<dbReference type="CDD" id="cd16922">
    <property type="entry name" value="HATPase_EvgS-ArcB-TorS-like"/>
    <property type="match status" value="1"/>
</dbReference>
<dbReference type="InterPro" id="IPR018047">
    <property type="entry name" value="Ammonium_transpt_CS"/>
</dbReference>
<organism evidence="20 21">
    <name type="scientific">Gimesia algae</name>
    <dbReference type="NCBI Taxonomy" id="2527971"/>
    <lineage>
        <taxon>Bacteria</taxon>
        <taxon>Pseudomonadati</taxon>
        <taxon>Planctomycetota</taxon>
        <taxon>Planctomycetia</taxon>
        <taxon>Planctomycetales</taxon>
        <taxon>Planctomycetaceae</taxon>
        <taxon>Gimesia</taxon>
    </lineage>
</organism>
<gene>
    <name evidence="20" type="primary">luxQ_10</name>
    <name evidence="20" type="ORF">Pan161_60170</name>
</gene>
<protein>
    <recommendedName>
        <fullName evidence="4">histidine kinase</fullName>
        <ecNumber evidence="4">2.7.13.3</ecNumber>
    </recommendedName>
</protein>
<dbReference type="InterPro" id="IPR011006">
    <property type="entry name" value="CheY-like_superfamily"/>
</dbReference>
<feature type="transmembrane region" description="Helical" evidence="15">
    <location>
        <begin position="120"/>
        <end position="141"/>
    </location>
</feature>
<evidence type="ECO:0000256" key="14">
    <source>
        <dbReference type="SAM" id="Coils"/>
    </source>
</evidence>
<feature type="transmembrane region" description="Helical" evidence="15">
    <location>
        <begin position="6"/>
        <end position="26"/>
    </location>
</feature>
<evidence type="ECO:0000256" key="15">
    <source>
        <dbReference type="SAM" id="Phobius"/>
    </source>
</evidence>
<dbReference type="InterPro" id="IPR003594">
    <property type="entry name" value="HATPase_dom"/>
</dbReference>
<feature type="coiled-coil region" evidence="14">
    <location>
        <begin position="575"/>
        <end position="602"/>
    </location>
</feature>
<dbReference type="SMART" id="SM00091">
    <property type="entry name" value="PAS"/>
    <property type="match status" value="1"/>
</dbReference>
<dbReference type="CDD" id="cd00082">
    <property type="entry name" value="HisKA"/>
    <property type="match status" value="1"/>
</dbReference>
<evidence type="ECO:0000256" key="9">
    <source>
        <dbReference type="ARBA" id="ARBA00022777"/>
    </source>
</evidence>
<dbReference type="Gene3D" id="1.10.3430.10">
    <property type="entry name" value="Ammonium transporter AmtB like domains"/>
    <property type="match status" value="1"/>
</dbReference>
<dbReference type="SUPFAM" id="SSF111352">
    <property type="entry name" value="Ammonium transporter"/>
    <property type="match status" value="1"/>
</dbReference>
<keyword evidence="8 15" id="KW-0812">Transmembrane</keyword>